<keyword evidence="4" id="KW-1185">Reference proteome</keyword>
<evidence type="ECO:0000313" key="4">
    <source>
        <dbReference type="Proteomes" id="UP001241758"/>
    </source>
</evidence>
<evidence type="ECO:0000259" key="2">
    <source>
        <dbReference type="Pfam" id="PF18075"/>
    </source>
</evidence>
<gene>
    <name evidence="3" type="ORF">QLQ12_02605</name>
</gene>
<dbReference type="Gene3D" id="3.30.70.3040">
    <property type="match status" value="1"/>
</dbReference>
<proteinExistence type="predicted"/>
<comment type="caution">
    <text evidence="3">The sequence shown here is derived from an EMBL/GenBank/DDBJ whole genome shotgun (WGS) entry which is preliminary data.</text>
</comment>
<dbReference type="InterPro" id="IPR040690">
    <property type="entry name" value="FtsX_ECD"/>
</dbReference>
<keyword evidence="1" id="KW-1133">Transmembrane helix</keyword>
<name>A0ABT6WCM2_9ACTN</name>
<dbReference type="Proteomes" id="UP001241758">
    <property type="component" value="Unassembled WGS sequence"/>
</dbReference>
<feature type="domain" description="FtsX extracellular" evidence="2">
    <location>
        <begin position="51"/>
        <end position="144"/>
    </location>
</feature>
<keyword evidence="1" id="KW-0472">Membrane</keyword>
<evidence type="ECO:0000313" key="3">
    <source>
        <dbReference type="EMBL" id="MDI6097489.1"/>
    </source>
</evidence>
<sequence length="162" mass="17210">MIDTVAPPPPPRREWPVHLVVSAASVLAGGTVALGVLLLAGWRHVPVHRYEINVMLAVEATTAQRDAARVVLDRVPANQGVTVVTREQALERVRKLMADEGKTTMLDGVKAEVLPESLKVSATGRDFDCSTVSALHGYAGVKSVRVARTHGGNGSLAELDCS</sequence>
<keyword evidence="1" id="KW-0812">Transmembrane</keyword>
<dbReference type="Pfam" id="PF18075">
    <property type="entry name" value="FtsX_ECD"/>
    <property type="match status" value="1"/>
</dbReference>
<protein>
    <submittedName>
        <fullName evidence="3">Permease-like cell division protein FtsX</fullName>
    </submittedName>
</protein>
<accession>A0ABT6WCM2</accession>
<reference evidence="3 4" key="1">
    <citation type="submission" date="2023-05" db="EMBL/GenBank/DDBJ databases">
        <title>Actinoplanes sp. NEAU-A12 genome sequencing.</title>
        <authorList>
            <person name="Wang Z.-S."/>
        </authorList>
    </citation>
    <scope>NUCLEOTIDE SEQUENCE [LARGE SCALE GENOMIC DNA]</scope>
    <source>
        <strain evidence="3 4">NEAU-A12</strain>
    </source>
</reference>
<feature type="transmembrane region" description="Helical" evidence="1">
    <location>
        <begin position="20"/>
        <end position="42"/>
    </location>
</feature>
<dbReference type="RefSeq" id="WP_282756879.1">
    <property type="nucleotide sequence ID" value="NZ_JASCTH010000001.1"/>
</dbReference>
<evidence type="ECO:0000256" key="1">
    <source>
        <dbReference type="SAM" id="Phobius"/>
    </source>
</evidence>
<organism evidence="3 4">
    <name type="scientific">Actinoplanes sandaracinus</name>
    <dbReference type="NCBI Taxonomy" id="3045177"/>
    <lineage>
        <taxon>Bacteria</taxon>
        <taxon>Bacillati</taxon>
        <taxon>Actinomycetota</taxon>
        <taxon>Actinomycetes</taxon>
        <taxon>Micromonosporales</taxon>
        <taxon>Micromonosporaceae</taxon>
        <taxon>Actinoplanes</taxon>
    </lineage>
</organism>
<dbReference type="EMBL" id="JASCTH010000001">
    <property type="protein sequence ID" value="MDI6097489.1"/>
    <property type="molecule type" value="Genomic_DNA"/>
</dbReference>